<dbReference type="RefSeq" id="WP_184575067.1">
    <property type="nucleotide sequence ID" value="NZ_JACHJT010000001.1"/>
</dbReference>
<sequence length="226" mass="23660">MSFIDRAEAGRSLAAELRHMGGGSEDLVVLALPRGGVPVGFEIATALEAPLDLIVVRKLGVPHQPELAMGAIGEGGARVINDRVVSLAQVSPEQIDRVEADERAELDNRVRTLRGDRPATAVRGRTAIVVDDGIATGSTAQAACQVARVQGAARVVLAVPVGSPDSIARLREDTGTAIDEVVCLETPPHFSAISQFYRDFAQTSNEEVAALLDEAASTAPRGGAHE</sequence>
<comment type="caution">
    <text evidence="2">The sequence shown here is derived from an EMBL/GenBank/DDBJ whole genome shotgun (WGS) entry which is preliminary data.</text>
</comment>
<dbReference type="AlphaFoldDB" id="A0A7W7REC0"/>
<name>A0A7W7REC0_9ACTN</name>
<dbReference type="Gene3D" id="3.40.50.2020">
    <property type="match status" value="1"/>
</dbReference>
<dbReference type="SUPFAM" id="SSF53271">
    <property type="entry name" value="PRTase-like"/>
    <property type="match status" value="1"/>
</dbReference>
<dbReference type="InterPro" id="IPR000836">
    <property type="entry name" value="PRTase_dom"/>
</dbReference>
<evidence type="ECO:0000313" key="3">
    <source>
        <dbReference type="Proteomes" id="UP000523007"/>
    </source>
</evidence>
<organism evidence="2 3">
    <name type="scientific">Lipingzhangella halophila</name>
    <dbReference type="NCBI Taxonomy" id="1783352"/>
    <lineage>
        <taxon>Bacteria</taxon>
        <taxon>Bacillati</taxon>
        <taxon>Actinomycetota</taxon>
        <taxon>Actinomycetes</taxon>
        <taxon>Streptosporangiales</taxon>
        <taxon>Nocardiopsidaceae</taxon>
        <taxon>Lipingzhangella</taxon>
    </lineage>
</organism>
<keyword evidence="3" id="KW-1185">Reference proteome</keyword>
<protein>
    <submittedName>
        <fullName evidence="2">Putative phosphoribosyl transferase</fullName>
    </submittedName>
</protein>
<dbReference type="GO" id="GO:0016740">
    <property type="term" value="F:transferase activity"/>
    <property type="evidence" value="ECO:0007669"/>
    <property type="project" value="UniProtKB-KW"/>
</dbReference>
<dbReference type="EMBL" id="JACHJT010000001">
    <property type="protein sequence ID" value="MBB4930098.1"/>
    <property type="molecule type" value="Genomic_DNA"/>
</dbReference>
<proteinExistence type="predicted"/>
<accession>A0A7W7REC0</accession>
<reference evidence="2 3" key="1">
    <citation type="submission" date="2020-08" db="EMBL/GenBank/DDBJ databases">
        <title>Sequencing the genomes of 1000 actinobacteria strains.</title>
        <authorList>
            <person name="Klenk H.-P."/>
        </authorList>
    </citation>
    <scope>NUCLEOTIDE SEQUENCE [LARGE SCALE GENOMIC DNA]</scope>
    <source>
        <strain evidence="2 3">DSM 102030</strain>
    </source>
</reference>
<dbReference type="Gene3D" id="3.30.1310.20">
    <property type="entry name" value="PRTase-like"/>
    <property type="match status" value="1"/>
</dbReference>
<dbReference type="Pfam" id="PF00156">
    <property type="entry name" value="Pribosyltran"/>
    <property type="match status" value="1"/>
</dbReference>
<feature type="domain" description="Phosphoribosyltransferase" evidence="1">
    <location>
        <begin position="9"/>
        <end position="171"/>
    </location>
</feature>
<gene>
    <name evidence="2" type="ORF">F4561_000918</name>
</gene>
<evidence type="ECO:0000259" key="1">
    <source>
        <dbReference type="Pfam" id="PF00156"/>
    </source>
</evidence>
<evidence type="ECO:0000313" key="2">
    <source>
        <dbReference type="EMBL" id="MBB4930098.1"/>
    </source>
</evidence>
<dbReference type="CDD" id="cd06223">
    <property type="entry name" value="PRTases_typeI"/>
    <property type="match status" value="1"/>
</dbReference>
<keyword evidence="2" id="KW-0808">Transferase</keyword>
<dbReference type="Proteomes" id="UP000523007">
    <property type="component" value="Unassembled WGS sequence"/>
</dbReference>
<dbReference type="InterPro" id="IPR029057">
    <property type="entry name" value="PRTase-like"/>
</dbReference>